<feature type="transmembrane region" description="Helical" evidence="1">
    <location>
        <begin position="25"/>
        <end position="44"/>
    </location>
</feature>
<dbReference type="OrthoDB" id="86311at2157"/>
<evidence type="ECO:0000256" key="1">
    <source>
        <dbReference type="SAM" id="Phobius"/>
    </source>
</evidence>
<protein>
    <submittedName>
        <fullName evidence="2">Uncharacterized protein</fullName>
    </submittedName>
</protein>
<dbReference type="EMBL" id="CP015102">
    <property type="protein sequence ID" value="ASJ07500.1"/>
    <property type="molecule type" value="Genomic_DNA"/>
</dbReference>
<reference evidence="2 3" key="1">
    <citation type="submission" date="2016-04" db="EMBL/GenBank/DDBJ databases">
        <title>Complete genome sequence of Thermococcus pacificus type strain P4.</title>
        <authorList>
            <person name="Oger P.M."/>
        </authorList>
    </citation>
    <scope>NUCLEOTIDE SEQUENCE [LARGE SCALE GENOMIC DNA]</scope>
    <source>
        <strain evidence="2 3">P-4</strain>
    </source>
</reference>
<keyword evidence="1" id="KW-1133">Transmembrane helix</keyword>
<keyword evidence="1" id="KW-0812">Transmembrane</keyword>
<feature type="transmembrane region" description="Helical" evidence="1">
    <location>
        <begin position="56"/>
        <end position="76"/>
    </location>
</feature>
<dbReference type="KEGG" id="tpaf:A3L08_09305"/>
<evidence type="ECO:0000313" key="2">
    <source>
        <dbReference type="EMBL" id="ASJ07500.1"/>
    </source>
</evidence>
<accession>A0A218P9T8</accession>
<keyword evidence="1" id="KW-0472">Membrane</keyword>
<dbReference type="GeneID" id="33316467"/>
<dbReference type="Proteomes" id="UP000197418">
    <property type="component" value="Chromosome"/>
</dbReference>
<keyword evidence="3" id="KW-1185">Reference proteome</keyword>
<proteinExistence type="predicted"/>
<dbReference type="AlphaFoldDB" id="A0A218P9T8"/>
<sequence>MKRLGLATLLLSINGLLLLYYAYAWSSLVYLAFALFSLLLAYGVGRENRTAVKVALIYAGMAFFFGLLFLIAGNLYSAVDAAISFFIMHDILGYIQEVYREETAREKKTNGEEKIEKPPESR</sequence>
<name>A0A218P9T8_9EURY</name>
<organism evidence="2 3">
    <name type="scientific">Thermococcus pacificus</name>
    <dbReference type="NCBI Taxonomy" id="71998"/>
    <lineage>
        <taxon>Archaea</taxon>
        <taxon>Methanobacteriati</taxon>
        <taxon>Methanobacteriota</taxon>
        <taxon>Thermococci</taxon>
        <taxon>Thermococcales</taxon>
        <taxon>Thermococcaceae</taxon>
        <taxon>Thermococcus</taxon>
    </lineage>
</organism>
<dbReference type="RefSeq" id="WP_088854743.1">
    <property type="nucleotide sequence ID" value="NZ_CP015102.1"/>
</dbReference>
<gene>
    <name evidence="2" type="ORF">A3L08_09305</name>
</gene>
<evidence type="ECO:0000313" key="3">
    <source>
        <dbReference type="Proteomes" id="UP000197418"/>
    </source>
</evidence>